<dbReference type="FunFam" id="1.10.630.10:FF:000018">
    <property type="entry name" value="Cytochrome P450 monooxygenase"/>
    <property type="match status" value="1"/>
</dbReference>
<dbReference type="InterPro" id="IPR036396">
    <property type="entry name" value="Cyt_P450_sf"/>
</dbReference>
<gene>
    <name evidence="8" type="ORF">FOE67_12200</name>
</gene>
<name>A0A7W3T3G1_9ACTN</name>
<evidence type="ECO:0000256" key="6">
    <source>
        <dbReference type="ARBA" id="ARBA00023033"/>
    </source>
</evidence>
<proteinExistence type="inferred from homology"/>
<dbReference type="PANTHER" id="PTHR46696">
    <property type="entry name" value="P450, PUTATIVE (EUROFUNG)-RELATED"/>
    <property type="match status" value="1"/>
</dbReference>
<keyword evidence="3 7" id="KW-0479">Metal-binding</keyword>
<accession>A0A7W3T3G1</accession>
<dbReference type="GO" id="GO:0004497">
    <property type="term" value="F:monooxygenase activity"/>
    <property type="evidence" value="ECO:0007669"/>
    <property type="project" value="UniProtKB-KW"/>
</dbReference>
<keyword evidence="5 7" id="KW-0408">Iron</keyword>
<protein>
    <submittedName>
        <fullName evidence="8">Cytochrome P450</fullName>
    </submittedName>
</protein>
<keyword evidence="4 7" id="KW-0560">Oxidoreductase</keyword>
<evidence type="ECO:0000256" key="7">
    <source>
        <dbReference type="RuleBase" id="RU000461"/>
    </source>
</evidence>
<organism evidence="8 9">
    <name type="scientific">Streptomyces calidiresistens</name>
    <dbReference type="NCBI Taxonomy" id="1485586"/>
    <lineage>
        <taxon>Bacteria</taxon>
        <taxon>Bacillati</taxon>
        <taxon>Actinomycetota</taxon>
        <taxon>Actinomycetes</taxon>
        <taxon>Kitasatosporales</taxon>
        <taxon>Streptomycetaceae</taxon>
        <taxon>Streptomyces</taxon>
    </lineage>
</organism>
<sequence length="404" mass="44516">MDTARCPFTLDPTGTDLHGEAAALRARAPATPILLPGNVPAWSVTRAEHIRRLAADSRVSRDPRRHWPALNDLPEHWPLNVWVKVTSAFTAYGDEHRRLRRLIAGAFTPRRTEALRPAVRATVTRLIEDLSLVEPGRTIDLRTRFTYMIPTEVISDLFGVPQHMRAEARRVIDAALATAADPEQAGRDYADLWACMAALVAHKREAPGQDMTTDLIRARDGESRLTEDELISTLILMIGAGSETTVNLIGHAVVALLTHPDQHAMVRQGRISWDTVIEETLRWQGPIMHMPLRYAVEDIDLDGVTIPKGDAILLAFGAAGRDPDLHDHPATFDLTRSNPGDHTAFGHGAHYCPGAPLARMEAAIALPALFARFPRLALATDPDLLVPQESFIANGHRELPVTLH</sequence>
<dbReference type="SUPFAM" id="SSF48264">
    <property type="entry name" value="Cytochrome P450"/>
    <property type="match status" value="1"/>
</dbReference>
<dbReference type="InterPro" id="IPR017972">
    <property type="entry name" value="Cyt_P450_CS"/>
</dbReference>
<dbReference type="InterPro" id="IPR002397">
    <property type="entry name" value="Cyt_P450_B"/>
</dbReference>
<dbReference type="PRINTS" id="PR00359">
    <property type="entry name" value="BP450"/>
</dbReference>
<dbReference type="EMBL" id="VKHS01000247">
    <property type="protein sequence ID" value="MBB0230249.1"/>
    <property type="molecule type" value="Genomic_DNA"/>
</dbReference>
<dbReference type="AlphaFoldDB" id="A0A7W3T3G1"/>
<keyword evidence="6 7" id="KW-0503">Monooxygenase</keyword>
<dbReference type="InterPro" id="IPR001128">
    <property type="entry name" value="Cyt_P450"/>
</dbReference>
<evidence type="ECO:0000256" key="4">
    <source>
        <dbReference type="ARBA" id="ARBA00023002"/>
    </source>
</evidence>
<dbReference type="Proteomes" id="UP000530234">
    <property type="component" value="Unassembled WGS sequence"/>
</dbReference>
<dbReference type="PROSITE" id="PS00086">
    <property type="entry name" value="CYTOCHROME_P450"/>
    <property type="match status" value="1"/>
</dbReference>
<comment type="caution">
    <text evidence="8">The sequence shown here is derived from an EMBL/GenBank/DDBJ whole genome shotgun (WGS) entry which is preliminary data.</text>
</comment>
<dbReference type="GO" id="GO:0016705">
    <property type="term" value="F:oxidoreductase activity, acting on paired donors, with incorporation or reduction of molecular oxygen"/>
    <property type="evidence" value="ECO:0007669"/>
    <property type="project" value="InterPro"/>
</dbReference>
<evidence type="ECO:0000256" key="1">
    <source>
        <dbReference type="ARBA" id="ARBA00010617"/>
    </source>
</evidence>
<evidence type="ECO:0000256" key="5">
    <source>
        <dbReference type="ARBA" id="ARBA00023004"/>
    </source>
</evidence>
<dbReference type="GO" id="GO:0005506">
    <property type="term" value="F:iron ion binding"/>
    <property type="evidence" value="ECO:0007669"/>
    <property type="project" value="InterPro"/>
</dbReference>
<dbReference type="CDD" id="cd11029">
    <property type="entry name" value="CYP107-like"/>
    <property type="match status" value="1"/>
</dbReference>
<dbReference type="Gene3D" id="1.10.630.10">
    <property type="entry name" value="Cytochrome P450"/>
    <property type="match status" value="1"/>
</dbReference>
<evidence type="ECO:0000256" key="2">
    <source>
        <dbReference type="ARBA" id="ARBA00022617"/>
    </source>
</evidence>
<dbReference type="PANTHER" id="PTHR46696:SF1">
    <property type="entry name" value="CYTOCHROME P450 YJIB-RELATED"/>
    <property type="match status" value="1"/>
</dbReference>
<evidence type="ECO:0000313" key="9">
    <source>
        <dbReference type="Proteomes" id="UP000530234"/>
    </source>
</evidence>
<evidence type="ECO:0000313" key="8">
    <source>
        <dbReference type="EMBL" id="MBB0230249.1"/>
    </source>
</evidence>
<evidence type="ECO:0000256" key="3">
    <source>
        <dbReference type="ARBA" id="ARBA00022723"/>
    </source>
</evidence>
<reference evidence="9" key="1">
    <citation type="submission" date="2019-10" db="EMBL/GenBank/DDBJ databases">
        <title>Streptomyces sp. nov., a novel actinobacterium isolated from alkaline environment.</title>
        <authorList>
            <person name="Golinska P."/>
        </authorList>
    </citation>
    <scope>NUCLEOTIDE SEQUENCE [LARGE SCALE GENOMIC DNA]</scope>
    <source>
        <strain evidence="9">DSM 42108</strain>
    </source>
</reference>
<keyword evidence="9" id="KW-1185">Reference proteome</keyword>
<comment type="similarity">
    <text evidence="1 7">Belongs to the cytochrome P450 family.</text>
</comment>
<dbReference type="Pfam" id="PF00067">
    <property type="entry name" value="p450"/>
    <property type="match status" value="2"/>
</dbReference>
<keyword evidence="2 7" id="KW-0349">Heme</keyword>
<dbReference type="GO" id="GO:0020037">
    <property type="term" value="F:heme binding"/>
    <property type="evidence" value="ECO:0007669"/>
    <property type="project" value="InterPro"/>
</dbReference>
<dbReference type="PRINTS" id="PR00385">
    <property type="entry name" value="P450"/>
</dbReference>